<sequence length="349" mass="38117">MLVGSLDCFPDLELLDPTVDIHAMFLHYNNLYFEDSLGACSVEWSSKRMTSCGGVCEFRGGGCTIKLSEPLLKFRPVADIKAVLLHEMIHAHNFLVGSKDDGRDGHGSVFQAHMRRINACRDPDPLRPLEGYNITIRHSMLDEVAYYQNHHWSCPRCGHLVRRAMNRPPQEADCWRRAGPACADPRCGWHVHLRHCGGTYVKVKEPEGYKPKTLRREEAGKQQAGPSSAALPGPTPAATPPAGHRPITGYFQPAPSHGATAGSSSHRNPDSIVSAASNNTAANVQGQHNPRGGSKLRSRTPDGCEEDIHSRRAKLAAAALARFQAVPPRPPSRPPASPHPGQETIIDLT</sequence>
<accession>A0A1D1ZPK1</accession>
<gene>
    <name evidence="3" type="ORF">g.7494</name>
</gene>
<protein>
    <recommendedName>
        <fullName evidence="2">SprT-like domain-containing protein</fullName>
    </recommendedName>
</protein>
<evidence type="ECO:0000256" key="1">
    <source>
        <dbReference type="SAM" id="MobiDB-lite"/>
    </source>
</evidence>
<feature type="region of interest" description="Disordered" evidence="1">
    <location>
        <begin position="215"/>
        <end position="308"/>
    </location>
</feature>
<feature type="compositionally biased region" description="Low complexity" evidence="1">
    <location>
        <begin position="274"/>
        <end position="283"/>
    </location>
</feature>
<dbReference type="PANTHER" id="PTHR21220:SF0">
    <property type="entry name" value="DNA-DEPENDENT METALLOPROTEASE SPRTN"/>
    <property type="match status" value="1"/>
</dbReference>
<dbReference type="InterPro" id="IPR006640">
    <property type="entry name" value="SprT-like_domain"/>
</dbReference>
<dbReference type="SMART" id="SM00731">
    <property type="entry name" value="SprT"/>
    <property type="match status" value="1"/>
</dbReference>
<dbReference type="GO" id="GO:0003697">
    <property type="term" value="F:single-stranded DNA binding"/>
    <property type="evidence" value="ECO:0007669"/>
    <property type="project" value="InterPro"/>
</dbReference>
<feature type="compositionally biased region" description="Pro residues" evidence="1">
    <location>
        <begin position="327"/>
        <end position="338"/>
    </location>
</feature>
<organism evidence="3">
    <name type="scientific">Auxenochlorella protothecoides</name>
    <name type="common">Green microalga</name>
    <name type="synonym">Chlorella protothecoides</name>
    <dbReference type="NCBI Taxonomy" id="3075"/>
    <lineage>
        <taxon>Eukaryota</taxon>
        <taxon>Viridiplantae</taxon>
        <taxon>Chlorophyta</taxon>
        <taxon>core chlorophytes</taxon>
        <taxon>Trebouxiophyceae</taxon>
        <taxon>Chlorellales</taxon>
        <taxon>Chlorellaceae</taxon>
        <taxon>Auxenochlorella</taxon>
    </lineage>
</organism>
<evidence type="ECO:0000259" key="2">
    <source>
        <dbReference type="SMART" id="SM00731"/>
    </source>
</evidence>
<dbReference type="GO" id="GO:0031593">
    <property type="term" value="F:polyubiquitin modification-dependent protein binding"/>
    <property type="evidence" value="ECO:0007669"/>
    <property type="project" value="TreeGrafter"/>
</dbReference>
<dbReference type="PANTHER" id="PTHR21220">
    <property type="entry name" value="DNA-DEPENDENT METALLOPROTEASE SPRTN"/>
    <property type="match status" value="1"/>
</dbReference>
<dbReference type="Pfam" id="PF10263">
    <property type="entry name" value="SprT-like"/>
    <property type="match status" value="1"/>
</dbReference>
<feature type="compositionally biased region" description="Basic and acidic residues" evidence="1">
    <location>
        <begin position="299"/>
        <end position="308"/>
    </location>
</feature>
<dbReference type="InterPro" id="IPR044245">
    <property type="entry name" value="Spartan"/>
</dbReference>
<dbReference type="GO" id="GO:0006974">
    <property type="term" value="P:DNA damage response"/>
    <property type="evidence" value="ECO:0007669"/>
    <property type="project" value="InterPro"/>
</dbReference>
<evidence type="ECO:0000313" key="3">
    <source>
        <dbReference type="EMBL" id="JAT68799.1"/>
    </source>
</evidence>
<feature type="region of interest" description="Disordered" evidence="1">
    <location>
        <begin position="324"/>
        <end position="349"/>
    </location>
</feature>
<dbReference type="EMBL" id="GDKF01009823">
    <property type="protein sequence ID" value="JAT68799.1"/>
    <property type="molecule type" value="Transcribed_RNA"/>
</dbReference>
<dbReference type="AlphaFoldDB" id="A0A1D1ZPK1"/>
<reference evidence="3" key="1">
    <citation type="submission" date="2015-08" db="EMBL/GenBank/DDBJ databases">
        <authorList>
            <person name="Babu N.S."/>
            <person name="Beckwith C.J."/>
            <person name="Beseler K.G."/>
            <person name="Brison A."/>
            <person name="Carone J.V."/>
            <person name="Caskin T.P."/>
            <person name="Diamond M."/>
            <person name="Durham M.E."/>
            <person name="Foxe J.M."/>
            <person name="Go M."/>
            <person name="Henderson B.A."/>
            <person name="Jones I.B."/>
            <person name="McGettigan J.A."/>
            <person name="Micheletti S.J."/>
            <person name="Nasrallah M.E."/>
            <person name="Ortiz D."/>
            <person name="Piller C.R."/>
            <person name="Privatt S.R."/>
            <person name="Schneider S.L."/>
            <person name="Sharp S."/>
            <person name="Smith T.C."/>
            <person name="Stanton J.D."/>
            <person name="Ullery H.E."/>
            <person name="Wilson R.J."/>
            <person name="Serrano M.G."/>
            <person name="Buck G."/>
            <person name="Lee V."/>
            <person name="Wang Y."/>
            <person name="Carvalho R."/>
            <person name="Voegtly L."/>
            <person name="Shi R."/>
            <person name="Duckworth R."/>
            <person name="Johnson A."/>
            <person name="Loviza R."/>
            <person name="Walstead R."/>
            <person name="Shah Z."/>
            <person name="Kiflezghi M."/>
            <person name="Wade K."/>
            <person name="Ball S.L."/>
            <person name="Bradley K.W."/>
            <person name="Asai D.J."/>
            <person name="Bowman C.A."/>
            <person name="Russell D.A."/>
            <person name="Pope W.H."/>
            <person name="Jacobs-Sera D."/>
            <person name="Hendrix R.W."/>
            <person name="Hatfull G.F."/>
        </authorList>
    </citation>
    <scope>NUCLEOTIDE SEQUENCE</scope>
</reference>
<proteinExistence type="predicted"/>
<dbReference type="GO" id="GO:0004222">
    <property type="term" value="F:metalloendopeptidase activity"/>
    <property type="evidence" value="ECO:0007669"/>
    <property type="project" value="InterPro"/>
</dbReference>
<feature type="domain" description="SprT-like" evidence="2">
    <location>
        <begin position="19"/>
        <end position="203"/>
    </location>
</feature>
<name>A0A1D1ZPK1_AUXPR</name>
<dbReference type="GO" id="GO:0005634">
    <property type="term" value="C:nucleus"/>
    <property type="evidence" value="ECO:0007669"/>
    <property type="project" value="TreeGrafter"/>
</dbReference>